<dbReference type="Gene3D" id="3.40.50.1820">
    <property type="entry name" value="alpha/beta hydrolase"/>
    <property type="match status" value="1"/>
</dbReference>
<sequence>MSATTPSASARDTVADRTSATPPSTPRLPEPTGRQPVGTTSLHMKDLSRPDPWVPTAKARELMVSLWYPAKTRDGRRVQYLTPKESELILQGSLGTPSDVLSRTRTHAIGDAEPAGGRHKLPLVVLSPGFTWPRSSLSALAEDLASWGYAVVGIDHTYETFATTFPDGRVTTCAACELEDVEDFGRKAEESRAVDVSFVLDQLLGAHPKWIGSRLLDPSRIAIAGSSLGGASSSEVMLRDPRVRAGINMDGHMFAPLPPGGLSRPFLFLGQQSFHSPGSAADTTWDDNWPLLTGWKRWLVVAGSVHASFTDYDLLAEQIGADLGSDLTGLRSVEITRRYVRAFFDLNLRGVAQPLLDRPSARYPEVRFCSPPATTCQ</sequence>
<name>A0A495JG48_9ACTN</name>
<feature type="compositionally biased region" description="Polar residues" evidence="4">
    <location>
        <begin position="1"/>
        <end position="22"/>
    </location>
</feature>
<accession>A0A495JG48</accession>
<dbReference type="Proteomes" id="UP000277671">
    <property type="component" value="Unassembled WGS sequence"/>
</dbReference>
<dbReference type="GO" id="GO:0003847">
    <property type="term" value="F:1-alkyl-2-acetylglycerophosphocholine esterase activity"/>
    <property type="evidence" value="ECO:0007669"/>
    <property type="project" value="TreeGrafter"/>
</dbReference>
<keyword evidence="3" id="KW-0443">Lipid metabolism</keyword>
<dbReference type="GO" id="GO:0016042">
    <property type="term" value="P:lipid catabolic process"/>
    <property type="evidence" value="ECO:0007669"/>
    <property type="project" value="UniProtKB-KW"/>
</dbReference>
<dbReference type="Pfam" id="PF03403">
    <property type="entry name" value="PAF-AH_p_II"/>
    <property type="match status" value="2"/>
</dbReference>
<evidence type="ECO:0000256" key="1">
    <source>
        <dbReference type="ARBA" id="ARBA00022801"/>
    </source>
</evidence>
<reference evidence="5 6" key="1">
    <citation type="submission" date="2018-10" db="EMBL/GenBank/DDBJ databases">
        <title>Sequencing the genomes of 1000 actinobacteria strains.</title>
        <authorList>
            <person name="Klenk H.-P."/>
        </authorList>
    </citation>
    <scope>NUCLEOTIDE SEQUENCE [LARGE SCALE GENOMIC DNA]</scope>
    <source>
        <strain evidence="5 6">DSM 45175</strain>
    </source>
</reference>
<feature type="region of interest" description="Disordered" evidence="4">
    <location>
        <begin position="1"/>
        <end position="52"/>
    </location>
</feature>
<evidence type="ECO:0000313" key="6">
    <source>
        <dbReference type="Proteomes" id="UP000277671"/>
    </source>
</evidence>
<keyword evidence="6" id="KW-1185">Reference proteome</keyword>
<dbReference type="SUPFAM" id="SSF53474">
    <property type="entry name" value="alpha/beta-Hydrolases"/>
    <property type="match status" value="1"/>
</dbReference>
<protein>
    <submittedName>
        <fullName evidence="5">Platelet-activating factor acetylhydrolase isoform II</fullName>
    </submittedName>
</protein>
<keyword evidence="1 5" id="KW-0378">Hydrolase</keyword>
<dbReference type="PANTHER" id="PTHR10272:SF0">
    <property type="entry name" value="PLATELET-ACTIVATING FACTOR ACETYLHYDROLASE"/>
    <property type="match status" value="1"/>
</dbReference>
<organism evidence="5 6">
    <name type="scientific">Micromonospora pisi</name>
    <dbReference type="NCBI Taxonomy" id="589240"/>
    <lineage>
        <taxon>Bacteria</taxon>
        <taxon>Bacillati</taxon>
        <taxon>Actinomycetota</taxon>
        <taxon>Actinomycetes</taxon>
        <taxon>Micromonosporales</taxon>
        <taxon>Micromonosporaceae</taxon>
        <taxon>Micromonospora</taxon>
    </lineage>
</organism>
<evidence type="ECO:0000313" key="5">
    <source>
        <dbReference type="EMBL" id="RKR87354.1"/>
    </source>
</evidence>
<keyword evidence="2" id="KW-0442">Lipid degradation</keyword>
<gene>
    <name evidence="5" type="ORF">BDK92_1629</name>
</gene>
<comment type="caution">
    <text evidence="5">The sequence shown here is derived from an EMBL/GenBank/DDBJ whole genome shotgun (WGS) entry which is preliminary data.</text>
</comment>
<evidence type="ECO:0000256" key="3">
    <source>
        <dbReference type="ARBA" id="ARBA00023098"/>
    </source>
</evidence>
<evidence type="ECO:0000256" key="2">
    <source>
        <dbReference type="ARBA" id="ARBA00022963"/>
    </source>
</evidence>
<dbReference type="PANTHER" id="PTHR10272">
    <property type="entry name" value="PLATELET-ACTIVATING FACTOR ACETYLHYDROLASE"/>
    <property type="match status" value="1"/>
</dbReference>
<evidence type="ECO:0000256" key="4">
    <source>
        <dbReference type="SAM" id="MobiDB-lite"/>
    </source>
</evidence>
<dbReference type="EMBL" id="RBKT01000001">
    <property type="protein sequence ID" value="RKR87354.1"/>
    <property type="molecule type" value="Genomic_DNA"/>
</dbReference>
<dbReference type="AlphaFoldDB" id="A0A495JG48"/>
<dbReference type="InterPro" id="IPR029058">
    <property type="entry name" value="AB_hydrolase_fold"/>
</dbReference>
<proteinExistence type="predicted"/>